<evidence type="ECO:0000256" key="1">
    <source>
        <dbReference type="SAM" id="MobiDB-lite"/>
    </source>
</evidence>
<name>A0A9Q5ZDQ1_NOSLI</name>
<gene>
    <name evidence="2" type="ORF">VF08_09495</name>
</gene>
<dbReference type="AlphaFoldDB" id="A0A9Q5ZDQ1"/>
<sequence>MALYLLQKCKKHFCGQREKVSQRGLGGFPHERLANPEGVNGSTSSPTGERENTKHAPPFPFPLSRLLQEVYV</sequence>
<reference evidence="2 3" key="1">
    <citation type="submission" date="2015-02" db="EMBL/GenBank/DDBJ databases">
        <title>Nostoc linckia genome annotation.</title>
        <authorList>
            <person name="Zhou Z."/>
        </authorList>
    </citation>
    <scope>NUCLEOTIDE SEQUENCE [LARGE SCALE GENOMIC DNA]</scope>
    <source>
        <strain evidence="3">z8</strain>
    </source>
</reference>
<protein>
    <submittedName>
        <fullName evidence="2">Uncharacterized protein</fullName>
    </submittedName>
</protein>
<proteinExistence type="predicted"/>
<dbReference type="Proteomes" id="UP000222310">
    <property type="component" value="Unassembled WGS sequence"/>
</dbReference>
<comment type="caution">
    <text evidence="2">The sequence shown here is derived from an EMBL/GenBank/DDBJ whole genome shotgun (WGS) entry which is preliminary data.</text>
</comment>
<dbReference type="EMBL" id="LAHD01000020">
    <property type="protein sequence ID" value="PHK04894.1"/>
    <property type="molecule type" value="Genomic_DNA"/>
</dbReference>
<evidence type="ECO:0000313" key="3">
    <source>
        <dbReference type="Proteomes" id="UP000222310"/>
    </source>
</evidence>
<accession>A0A9Q5ZDQ1</accession>
<organism evidence="2 3">
    <name type="scientific">Nostoc linckia z8</name>
    <dbReference type="NCBI Taxonomy" id="1628746"/>
    <lineage>
        <taxon>Bacteria</taxon>
        <taxon>Bacillati</taxon>
        <taxon>Cyanobacteriota</taxon>
        <taxon>Cyanophyceae</taxon>
        <taxon>Nostocales</taxon>
        <taxon>Nostocaceae</taxon>
        <taxon>Nostoc</taxon>
    </lineage>
</organism>
<feature type="region of interest" description="Disordered" evidence="1">
    <location>
        <begin position="18"/>
        <end position="61"/>
    </location>
</feature>
<evidence type="ECO:0000313" key="2">
    <source>
        <dbReference type="EMBL" id="PHK04894.1"/>
    </source>
</evidence>